<reference evidence="2 3" key="1">
    <citation type="submission" date="2016-11" db="EMBL/GenBank/DDBJ databases">
        <title>The macronuclear genome of Stentor coeruleus: a giant cell with tiny introns.</title>
        <authorList>
            <person name="Slabodnick M."/>
            <person name="Ruby J.G."/>
            <person name="Reiff S.B."/>
            <person name="Swart E.C."/>
            <person name="Gosai S."/>
            <person name="Prabakaran S."/>
            <person name="Witkowska E."/>
            <person name="Larue G.E."/>
            <person name="Fisher S."/>
            <person name="Freeman R.M."/>
            <person name="Gunawardena J."/>
            <person name="Chu W."/>
            <person name="Stover N.A."/>
            <person name="Gregory B.D."/>
            <person name="Nowacki M."/>
            <person name="Derisi J."/>
            <person name="Roy S.W."/>
            <person name="Marshall W.F."/>
            <person name="Sood P."/>
        </authorList>
    </citation>
    <scope>NUCLEOTIDE SEQUENCE [LARGE SCALE GENOMIC DNA]</scope>
    <source>
        <strain evidence="2">WM001</strain>
    </source>
</reference>
<feature type="compositionally biased region" description="Low complexity" evidence="1">
    <location>
        <begin position="143"/>
        <end position="160"/>
    </location>
</feature>
<protein>
    <recommendedName>
        <fullName evidence="4">ELMO domain-containing protein</fullName>
    </recommendedName>
</protein>
<organism evidence="2 3">
    <name type="scientific">Stentor coeruleus</name>
    <dbReference type="NCBI Taxonomy" id="5963"/>
    <lineage>
        <taxon>Eukaryota</taxon>
        <taxon>Sar</taxon>
        <taxon>Alveolata</taxon>
        <taxon>Ciliophora</taxon>
        <taxon>Postciliodesmatophora</taxon>
        <taxon>Heterotrichea</taxon>
        <taxon>Heterotrichida</taxon>
        <taxon>Stentoridae</taxon>
        <taxon>Stentor</taxon>
    </lineage>
</organism>
<feature type="compositionally biased region" description="Basic and acidic residues" evidence="1">
    <location>
        <begin position="161"/>
        <end position="175"/>
    </location>
</feature>
<comment type="caution">
    <text evidence="2">The sequence shown here is derived from an EMBL/GenBank/DDBJ whole genome shotgun (WGS) entry which is preliminary data.</text>
</comment>
<feature type="compositionally biased region" description="Polar residues" evidence="1">
    <location>
        <begin position="9"/>
        <end position="19"/>
    </location>
</feature>
<proteinExistence type="predicted"/>
<dbReference type="Proteomes" id="UP000187209">
    <property type="component" value="Unassembled WGS sequence"/>
</dbReference>
<keyword evidence="3" id="KW-1185">Reference proteome</keyword>
<dbReference type="AlphaFoldDB" id="A0A1R2CBI7"/>
<feature type="region of interest" description="Disordered" evidence="1">
    <location>
        <begin position="134"/>
        <end position="184"/>
    </location>
</feature>
<sequence length="695" mass="78009">MNSKDSSRKNSNVIDVQNLESERSSSSSPESSSCSIEIIQQKAPTGPAVFNFGGKFKLPIVNTSNVSKPDTIYDKNKNSGGKIVGDSVDANRKIQYEHGDSFSSIDSKPSVRMRPDSDFAYAIPSKQVNIPKNLIKMPSMKYKNPSSSSSSSSSSSIESLSKSEKSSISSKEIKSPKNPKSPITTIPKILIPVSQAVGSEPKVNLEAKIPVADIVKEEKPQLIENKNKEKLSEESPIIKNKDVLEKPQVNIHHNIISEKPENVDVKSRSHPKIPPLALPGVNNNENQKIQPPKLLGNDPRNSIKVQGPGEAKGNIDFDSEDASQLDQSSSFIAESHDEISDDLFGVENPSANLKVHHNHEEIHDKKHLDHNSPNVDIKIHEVPHQHHHQNIKPGNIEEIKHHEHVGINIEIPGNIDNKKHHEHIGINIEIPGNVDNKKHPSRNSGSQDIIIDLENSVNHAFMFSARMLSFGQIIGDLTQTPYISKNLWITNSCMQSFCKCFLKGSDLTNSQEQNTFRLIDLGLTKFNNDTELHRNIMMSYYTRYYNKMVFEDTPIMWKILGFSTPSKDSNEMSAPGILLTILHLIFMFENCVAISRGIIMHATSQPNFPFILVLQNLMKYSLDLIRRKKFNDAISRSAADNFVFQIFFEYQSGIVAQWVEIYNENKDIDYATKRTIGAANRNPELMRGIYQNARK</sequence>
<feature type="compositionally biased region" description="Low complexity" evidence="1">
    <location>
        <begin position="24"/>
        <end position="35"/>
    </location>
</feature>
<evidence type="ECO:0008006" key="4">
    <source>
        <dbReference type="Google" id="ProtNLM"/>
    </source>
</evidence>
<feature type="region of interest" description="Disordered" evidence="1">
    <location>
        <begin position="1"/>
        <end position="35"/>
    </location>
</feature>
<dbReference type="OrthoDB" id="266227at2759"/>
<evidence type="ECO:0000313" key="3">
    <source>
        <dbReference type="Proteomes" id="UP000187209"/>
    </source>
</evidence>
<accession>A0A1R2CBI7</accession>
<dbReference type="EMBL" id="MPUH01000207">
    <property type="protein sequence ID" value="OMJ86384.1"/>
    <property type="molecule type" value="Genomic_DNA"/>
</dbReference>
<feature type="region of interest" description="Disordered" evidence="1">
    <location>
        <begin position="274"/>
        <end position="301"/>
    </location>
</feature>
<gene>
    <name evidence="2" type="ORF">SteCoe_12111</name>
</gene>
<evidence type="ECO:0000256" key="1">
    <source>
        <dbReference type="SAM" id="MobiDB-lite"/>
    </source>
</evidence>
<evidence type="ECO:0000313" key="2">
    <source>
        <dbReference type="EMBL" id="OMJ86384.1"/>
    </source>
</evidence>
<name>A0A1R2CBI7_9CILI</name>